<accession>A0AA48I1H6</accession>
<proteinExistence type="inferred from homology"/>
<feature type="signal peptide" evidence="10">
    <location>
        <begin position="1"/>
        <end position="18"/>
    </location>
</feature>
<dbReference type="GeneID" id="85491695"/>
<feature type="active site" description="Proton donor" evidence="8">
    <location>
        <position position="353"/>
    </location>
</feature>
<dbReference type="EMBL" id="AP028212">
    <property type="protein sequence ID" value="BEI87824.1"/>
    <property type="molecule type" value="Genomic_DNA"/>
</dbReference>
<comment type="catalytic activity">
    <reaction evidence="1 7">
        <text>Hydrolysis of terminal non-reducing N-acetyl-D-hexosamine residues in N-acetyl-beta-D-hexosaminides.</text>
        <dbReference type="EC" id="3.2.1.52"/>
    </reaction>
</comment>
<dbReference type="InterPro" id="IPR015883">
    <property type="entry name" value="Glyco_hydro_20_cat"/>
</dbReference>
<dbReference type="RefSeq" id="XP_060453090.1">
    <property type="nucleotide sequence ID" value="XM_060601478.1"/>
</dbReference>
<feature type="region of interest" description="Disordered" evidence="9">
    <location>
        <begin position="152"/>
        <end position="175"/>
    </location>
</feature>
<evidence type="ECO:0000313" key="13">
    <source>
        <dbReference type="EMBL" id="BEI87824.1"/>
    </source>
</evidence>
<dbReference type="Gene3D" id="3.30.379.10">
    <property type="entry name" value="Chitobiase/beta-hexosaminidase domain 2-like"/>
    <property type="match status" value="1"/>
</dbReference>
<dbReference type="GO" id="GO:0004563">
    <property type="term" value="F:beta-N-acetylhexosaminidase activity"/>
    <property type="evidence" value="ECO:0007669"/>
    <property type="project" value="UniProtKB-EC"/>
</dbReference>
<evidence type="ECO:0000256" key="8">
    <source>
        <dbReference type="PIRSR" id="PIRSR001093-1"/>
    </source>
</evidence>
<evidence type="ECO:0000256" key="7">
    <source>
        <dbReference type="PIRNR" id="PIRNR001093"/>
    </source>
</evidence>
<feature type="domain" description="Glycoside hydrolase family 20 catalytic" evidence="11">
    <location>
        <begin position="193"/>
        <end position="545"/>
    </location>
</feature>
<name>A0AA48I1H6_9TREE</name>
<keyword evidence="5" id="KW-0325">Glycoprotein</keyword>
<evidence type="ECO:0000256" key="5">
    <source>
        <dbReference type="ARBA" id="ARBA00023180"/>
    </source>
</evidence>
<dbReference type="EC" id="3.2.1.52" evidence="7"/>
<dbReference type="InterPro" id="IPR029019">
    <property type="entry name" value="HEX_eukaryotic_N"/>
</dbReference>
<dbReference type="AlphaFoldDB" id="A0AA48I1H6"/>
<feature type="compositionally biased region" description="Basic residues" evidence="9">
    <location>
        <begin position="164"/>
        <end position="175"/>
    </location>
</feature>
<evidence type="ECO:0000256" key="1">
    <source>
        <dbReference type="ARBA" id="ARBA00001231"/>
    </source>
</evidence>
<organism evidence="13 14">
    <name type="scientific">Cutaneotrichosporon cavernicola</name>
    <dbReference type="NCBI Taxonomy" id="279322"/>
    <lineage>
        <taxon>Eukaryota</taxon>
        <taxon>Fungi</taxon>
        <taxon>Dikarya</taxon>
        <taxon>Basidiomycota</taxon>
        <taxon>Agaricomycotina</taxon>
        <taxon>Tremellomycetes</taxon>
        <taxon>Trichosporonales</taxon>
        <taxon>Trichosporonaceae</taxon>
        <taxon>Cutaneotrichosporon</taxon>
    </lineage>
</organism>
<dbReference type="PIRSF" id="PIRSF001093">
    <property type="entry name" value="B-hxosamndse_ab_euk"/>
    <property type="match status" value="1"/>
</dbReference>
<dbReference type="Gene3D" id="3.20.20.80">
    <property type="entry name" value="Glycosidases"/>
    <property type="match status" value="1"/>
</dbReference>
<dbReference type="Proteomes" id="UP001233271">
    <property type="component" value="Chromosome 1"/>
</dbReference>
<feature type="domain" description="Beta-hexosaminidase eukaryotic type N-terminal" evidence="12">
    <location>
        <begin position="23"/>
        <end position="145"/>
    </location>
</feature>
<keyword evidence="6 7" id="KW-0326">Glycosidase</keyword>
<evidence type="ECO:0000256" key="9">
    <source>
        <dbReference type="SAM" id="MobiDB-lite"/>
    </source>
</evidence>
<reference evidence="13" key="1">
    <citation type="journal article" date="2023" name="BMC Genomics">
        <title>Chromosome-level genome assemblies of Cutaneotrichosporon spp. (Trichosporonales, Basidiomycota) reveal imbalanced evolution between nucleotide sequences and chromosome synteny.</title>
        <authorList>
            <person name="Kobayashi Y."/>
            <person name="Kayamori A."/>
            <person name="Aoki K."/>
            <person name="Shiwa Y."/>
            <person name="Matsutani M."/>
            <person name="Fujita N."/>
            <person name="Sugita T."/>
            <person name="Iwasaki W."/>
            <person name="Tanaka N."/>
            <person name="Takashima M."/>
        </authorList>
    </citation>
    <scope>NUCLEOTIDE SEQUENCE</scope>
    <source>
        <strain evidence="13">HIS019</strain>
    </source>
</reference>
<dbReference type="GO" id="GO:0005975">
    <property type="term" value="P:carbohydrate metabolic process"/>
    <property type="evidence" value="ECO:0007669"/>
    <property type="project" value="InterPro"/>
</dbReference>
<protein>
    <recommendedName>
        <fullName evidence="7">Beta-hexosaminidase</fullName>
        <ecNumber evidence="7">3.2.1.52</ecNumber>
    </recommendedName>
</protein>
<evidence type="ECO:0000259" key="11">
    <source>
        <dbReference type="Pfam" id="PF00728"/>
    </source>
</evidence>
<evidence type="ECO:0000256" key="2">
    <source>
        <dbReference type="ARBA" id="ARBA00006285"/>
    </source>
</evidence>
<evidence type="ECO:0000259" key="12">
    <source>
        <dbReference type="Pfam" id="PF14845"/>
    </source>
</evidence>
<keyword evidence="14" id="KW-1185">Reference proteome</keyword>
<dbReference type="SUPFAM" id="SSF51445">
    <property type="entry name" value="(Trans)glycosidases"/>
    <property type="match status" value="1"/>
</dbReference>
<dbReference type="FunFam" id="3.20.20.80:FF:000063">
    <property type="entry name" value="Beta-hexosaminidase"/>
    <property type="match status" value="1"/>
</dbReference>
<dbReference type="PANTHER" id="PTHR22600">
    <property type="entry name" value="BETA-HEXOSAMINIDASE"/>
    <property type="match status" value="1"/>
</dbReference>
<dbReference type="KEGG" id="ccac:CcaHIS019_0105420"/>
<gene>
    <name evidence="13" type="primary">NAG1</name>
    <name evidence="13" type="ORF">CcaverHIS019_0105420</name>
</gene>
<sequence length="594" mass="65392">MLLFPILRFLALAATAAAELRVVPEPTSHSEGNTTLCLHPSFKIKIEGGSAADLSQAAKTVQDRLTSAPLYLSPTHGSEFSCGGELRSLVLRFTGPAKPIAVHAQERLEKRIENEAYTLSMPVNGPAVITAQTSIGLYRGLTTFENLLYSSLPGPNNGDNGHHGNGHKDKRGKPKKQVYAPFAPYEIKDRPAFGWRAVLLDSSRHYLPLDVIRRQIDAMAAVKINVFHWHIVDSQSFPLKFSGELGALADNAAYSPAKIYTEDDVRRIVDYAGARGIDVVIEIDTPGHTAAVYNTFPELIAGFVRHPWSVWANEPPSGQLRFADPATISFTRKMFKQTLGLLKSPYFGTGGDEINAVCVSNDTQTADIYAANGWSFNFTTKEESDATLSAALRPFTEQTHEVIREIGRTPVVWDEMAIEFDSGIGNDTLIQAWRGPESTAGVINKGFRVIMADYNYFYLDCGQGGWVTGDPEKAKTGNINSWCDPYKTWMKALSYDPYLNLTSDAQKELVVGGQASLWAEQTDANNIEAQLWPRAAAFAEVFWSGGGEKGFPRDPVTAAGRMHDVRYRLDARGIRAVPIQPEWCAMRPGECLLE</sequence>
<comment type="similarity">
    <text evidence="2 7">Belongs to the glycosyl hydrolase 20 family.</text>
</comment>
<evidence type="ECO:0000256" key="6">
    <source>
        <dbReference type="ARBA" id="ARBA00023295"/>
    </source>
</evidence>
<dbReference type="GO" id="GO:0030203">
    <property type="term" value="P:glycosaminoglycan metabolic process"/>
    <property type="evidence" value="ECO:0007669"/>
    <property type="project" value="TreeGrafter"/>
</dbReference>
<dbReference type="SUPFAM" id="SSF55545">
    <property type="entry name" value="beta-N-acetylhexosaminidase-like domain"/>
    <property type="match status" value="1"/>
</dbReference>
<dbReference type="PRINTS" id="PR00738">
    <property type="entry name" value="GLHYDRLASE20"/>
</dbReference>
<dbReference type="Pfam" id="PF14845">
    <property type="entry name" value="Glycohydro_20b2"/>
    <property type="match status" value="1"/>
</dbReference>
<dbReference type="PANTHER" id="PTHR22600:SF26">
    <property type="entry name" value="BETA-N-ACETYLHEXOSAMINIDASE"/>
    <property type="match status" value="1"/>
</dbReference>
<dbReference type="Pfam" id="PF00728">
    <property type="entry name" value="Glyco_hydro_20"/>
    <property type="match status" value="1"/>
</dbReference>
<dbReference type="InterPro" id="IPR025705">
    <property type="entry name" value="Beta_hexosaminidase_sua/sub"/>
</dbReference>
<dbReference type="InterPro" id="IPR017853">
    <property type="entry name" value="GH"/>
</dbReference>
<feature type="chain" id="PRO_5041437100" description="Beta-hexosaminidase" evidence="10">
    <location>
        <begin position="19"/>
        <end position="594"/>
    </location>
</feature>
<keyword evidence="3 10" id="KW-0732">Signal</keyword>
<dbReference type="GO" id="GO:0016020">
    <property type="term" value="C:membrane"/>
    <property type="evidence" value="ECO:0007669"/>
    <property type="project" value="TreeGrafter"/>
</dbReference>
<evidence type="ECO:0000256" key="3">
    <source>
        <dbReference type="ARBA" id="ARBA00022729"/>
    </source>
</evidence>
<evidence type="ECO:0000256" key="10">
    <source>
        <dbReference type="SAM" id="SignalP"/>
    </source>
</evidence>
<evidence type="ECO:0000256" key="4">
    <source>
        <dbReference type="ARBA" id="ARBA00022801"/>
    </source>
</evidence>
<dbReference type="InterPro" id="IPR029018">
    <property type="entry name" value="Hex-like_dom2"/>
</dbReference>
<evidence type="ECO:0000313" key="14">
    <source>
        <dbReference type="Proteomes" id="UP001233271"/>
    </source>
</evidence>
<keyword evidence="4 7" id="KW-0378">Hydrolase</keyword>